<sequence>MRILLVHGAGGTPATWDAVLPLLRSRGYEIATVTNPMTSLEDDIAHTTAALDALEAPVLLVGHSYGGAVITNVGRDPRVAGLVYLAAFAPDAGETVQQIVERYEPAPVSKHMRRGPDGEWRSERGDAYWAEIGWDLTDEQRAGRIAENRVADKKIFEQPTGEPAWRTLPSWYQVADRDATLLPQIQRDMAARAGATTSSVPGSHFSPLVYAAQGCAVIDAAVAELSTAGSGA</sequence>
<keyword evidence="3" id="KW-1185">Reference proteome</keyword>
<gene>
    <name evidence="2" type="ORF">WIS52_00830</name>
</gene>
<dbReference type="Gene3D" id="3.40.50.1820">
    <property type="entry name" value="alpha/beta hydrolase"/>
    <property type="match status" value="1"/>
</dbReference>
<dbReference type="Pfam" id="PF12697">
    <property type="entry name" value="Abhydrolase_6"/>
    <property type="match status" value="1"/>
</dbReference>
<dbReference type="SUPFAM" id="SSF53474">
    <property type="entry name" value="alpha/beta-Hydrolases"/>
    <property type="match status" value="1"/>
</dbReference>
<comment type="caution">
    <text evidence="2">The sequence shown here is derived from an EMBL/GenBank/DDBJ whole genome shotgun (WGS) entry which is preliminary data.</text>
</comment>
<dbReference type="InterPro" id="IPR029058">
    <property type="entry name" value="AB_hydrolase_fold"/>
</dbReference>
<dbReference type="InterPro" id="IPR052897">
    <property type="entry name" value="Sec-Metab_Biosynth_Hydrolase"/>
</dbReference>
<name>A0ABV1K5A3_9PSEU</name>
<dbReference type="PANTHER" id="PTHR37017">
    <property type="entry name" value="AB HYDROLASE-1 DOMAIN-CONTAINING PROTEIN-RELATED"/>
    <property type="match status" value="1"/>
</dbReference>
<dbReference type="EMBL" id="JBEDNQ010000001">
    <property type="protein sequence ID" value="MEQ3548998.1"/>
    <property type="molecule type" value="Genomic_DNA"/>
</dbReference>
<dbReference type="RefSeq" id="WP_349296090.1">
    <property type="nucleotide sequence ID" value="NZ_JBEDNQ010000001.1"/>
</dbReference>
<protein>
    <submittedName>
        <fullName evidence="2">Alpha/beta hydrolase</fullName>
    </submittedName>
</protein>
<evidence type="ECO:0000313" key="3">
    <source>
        <dbReference type="Proteomes" id="UP001494902"/>
    </source>
</evidence>
<feature type="domain" description="AB hydrolase-1" evidence="1">
    <location>
        <begin position="3"/>
        <end position="208"/>
    </location>
</feature>
<evidence type="ECO:0000313" key="2">
    <source>
        <dbReference type="EMBL" id="MEQ3548998.1"/>
    </source>
</evidence>
<proteinExistence type="predicted"/>
<accession>A0ABV1K5A3</accession>
<keyword evidence="2" id="KW-0378">Hydrolase</keyword>
<dbReference type="GO" id="GO:0016787">
    <property type="term" value="F:hydrolase activity"/>
    <property type="evidence" value="ECO:0007669"/>
    <property type="project" value="UniProtKB-KW"/>
</dbReference>
<reference evidence="2 3" key="1">
    <citation type="submission" date="2024-03" db="EMBL/GenBank/DDBJ databases">
        <title>Draft genome sequence of Pseudonocardia nematodicida JCM 31783.</title>
        <authorList>
            <person name="Butdee W."/>
            <person name="Duangmal K."/>
        </authorList>
    </citation>
    <scope>NUCLEOTIDE SEQUENCE [LARGE SCALE GENOMIC DNA]</scope>
    <source>
        <strain evidence="2 3">JCM 31783</strain>
    </source>
</reference>
<organism evidence="2 3">
    <name type="scientific">Pseudonocardia nematodicida</name>
    <dbReference type="NCBI Taxonomy" id="1206997"/>
    <lineage>
        <taxon>Bacteria</taxon>
        <taxon>Bacillati</taxon>
        <taxon>Actinomycetota</taxon>
        <taxon>Actinomycetes</taxon>
        <taxon>Pseudonocardiales</taxon>
        <taxon>Pseudonocardiaceae</taxon>
        <taxon>Pseudonocardia</taxon>
    </lineage>
</organism>
<dbReference type="InterPro" id="IPR000073">
    <property type="entry name" value="AB_hydrolase_1"/>
</dbReference>
<dbReference type="Proteomes" id="UP001494902">
    <property type="component" value="Unassembled WGS sequence"/>
</dbReference>
<evidence type="ECO:0000259" key="1">
    <source>
        <dbReference type="Pfam" id="PF12697"/>
    </source>
</evidence>
<dbReference type="PANTHER" id="PTHR37017:SF11">
    <property type="entry name" value="ESTERASE_LIPASE_THIOESTERASE DOMAIN-CONTAINING PROTEIN"/>
    <property type="match status" value="1"/>
</dbReference>